<feature type="region of interest" description="Disordered" evidence="10">
    <location>
        <begin position="125"/>
        <end position="173"/>
    </location>
</feature>
<dbReference type="GO" id="GO:0006820">
    <property type="term" value="P:monoatomic anion transport"/>
    <property type="evidence" value="ECO:0007669"/>
    <property type="project" value="TreeGrafter"/>
</dbReference>
<dbReference type="PANTHER" id="PTHR31618:SF1">
    <property type="entry name" value="EF-HAND DOMAIN-CONTAINING PROTEIN"/>
    <property type="match status" value="1"/>
</dbReference>
<evidence type="ECO:0000256" key="11">
    <source>
        <dbReference type="SAM" id="Phobius"/>
    </source>
</evidence>
<dbReference type="PANTHER" id="PTHR31618">
    <property type="entry name" value="MECHANOSENSITIVE ION CHANNEL PROTEIN 5"/>
    <property type="match status" value="1"/>
</dbReference>
<feature type="compositionally biased region" description="Acidic residues" evidence="10">
    <location>
        <begin position="61"/>
        <end position="70"/>
    </location>
</feature>
<name>A0AAW1M6K5_SAPOF</name>
<feature type="transmembrane region" description="Helical" evidence="11">
    <location>
        <begin position="239"/>
        <end position="260"/>
    </location>
</feature>
<evidence type="ECO:0000256" key="4">
    <source>
        <dbReference type="ARBA" id="ARBA00022692"/>
    </source>
</evidence>
<dbReference type="PIRSF" id="PIRSF017209">
    <property type="entry name" value="Memb_At2g17000_prd"/>
    <property type="match status" value="1"/>
</dbReference>
<dbReference type="InterPro" id="IPR016688">
    <property type="entry name" value="MscS-like_plants/fungi"/>
</dbReference>
<sequence length="796" mass="91308">MESFNTLVRKSSNTSSQSNYHSSPKNDTKLNKQETLVFLHNNNSKVKHGRNNSCSSSTFNDSDDDNDNDHDDVSADFDFMKNRDKGSFDVAPDMENQILSPVSEYGNITPRPVADPGFVKHNSRSTARAFSRGNGGGGAATLSSQSSFQRKGKSRLMDPPPAQNRSRMLGKGGMDIEEDDPFKNDLPEEYIKGKISVFTFLQWVVLIIIVTALVSSLVVNKLKAKTVWGMQLWKWEVVGLVLICGGLISGWVIRIIVYFIERNVILRKRVLYFVHASRNLVQNFLWLGWGLLAWVLILDKKVKKETNSEVLPYVPKIMICSMVATFLWLMKTLLLKVLTMNFHVSAFFDRIQDALFNQYVIETLSGPPCIEQERFNEEDDRVMSDVRRMGNVGVQLPADIRAKCMPKKACGSGKLGRTNEGISIEKLHRMNQKNVSAWNMKRLMSVVRKGVLYTLDEQLDVGVEDENAMQIRSEREAKAAAKRVFNNVARPFSRHIYYEDLERFLREEEATKTMHLFEGTVNGKGISKQMLKNWVVNVFRERRALALSLSDTKTAVHKLDYLVNTLVGIAVIIICLLILGIPLTHFFVFLSSQVVVLAFMFGNTCKTTFEAIIFLFVMHPFDVGDRCEIEGVQMVVEEMNILTTIFLRYDNQKIIYPNNVLATKAISNYYRSPDMGDAIDFCVHISTPVEKLSLMKERITRYIENKKEHWYPEPMVVMRDVEDMNRIKFSVWLSHTMNHQDMGERWVRRSLLVEEMVKIFRNLDIEYRMLPMDVNVRNMPALVSDRVPSNWTVCLR</sequence>
<dbReference type="Pfam" id="PF00924">
    <property type="entry name" value="MS_channel_2nd"/>
    <property type="match status" value="1"/>
</dbReference>
<dbReference type="Proteomes" id="UP001443914">
    <property type="component" value="Unassembled WGS sequence"/>
</dbReference>
<accession>A0AAW1M6K5</accession>
<dbReference type="InterPro" id="IPR010920">
    <property type="entry name" value="LSM_dom_sf"/>
</dbReference>
<dbReference type="AlphaFoldDB" id="A0AAW1M6K5"/>
<feature type="domain" description="Mechanosensitive ion channel MscS" evidence="12">
    <location>
        <begin position="613"/>
        <end position="670"/>
    </location>
</feature>
<dbReference type="SUPFAM" id="SSF50182">
    <property type="entry name" value="Sm-like ribonucleoproteins"/>
    <property type="match status" value="1"/>
</dbReference>
<feature type="transmembrane region" description="Helical" evidence="11">
    <location>
        <begin position="310"/>
        <end position="330"/>
    </location>
</feature>
<keyword evidence="7 9" id="KW-0472">Membrane</keyword>
<keyword evidence="8" id="KW-0407">Ion channel</keyword>
<organism evidence="13 14">
    <name type="scientific">Saponaria officinalis</name>
    <name type="common">Common soapwort</name>
    <name type="synonym">Lychnis saponaria</name>
    <dbReference type="NCBI Taxonomy" id="3572"/>
    <lineage>
        <taxon>Eukaryota</taxon>
        <taxon>Viridiplantae</taxon>
        <taxon>Streptophyta</taxon>
        <taxon>Embryophyta</taxon>
        <taxon>Tracheophyta</taxon>
        <taxon>Spermatophyta</taxon>
        <taxon>Magnoliopsida</taxon>
        <taxon>eudicotyledons</taxon>
        <taxon>Gunneridae</taxon>
        <taxon>Pentapetalae</taxon>
        <taxon>Caryophyllales</taxon>
        <taxon>Caryophyllaceae</taxon>
        <taxon>Caryophylleae</taxon>
        <taxon>Saponaria</taxon>
    </lineage>
</organism>
<evidence type="ECO:0000256" key="3">
    <source>
        <dbReference type="ARBA" id="ARBA00022448"/>
    </source>
</evidence>
<feature type="transmembrane region" description="Helical" evidence="11">
    <location>
        <begin position="200"/>
        <end position="219"/>
    </location>
</feature>
<comment type="similarity">
    <text evidence="2 9">Belongs to the MscS (TC 1.A.23) family.</text>
</comment>
<dbReference type="FunFam" id="2.30.30.60:FF:000003">
    <property type="entry name" value="Predicted mechanosensitive ion channel"/>
    <property type="match status" value="1"/>
</dbReference>
<evidence type="ECO:0000313" key="14">
    <source>
        <dbReference type="Proteomes" id="UP001443914"/>
    </source>
</evidence>
<evidence type="ECO:0000256" key="6">
    <source>
        <dbReference type="ARBA" id="ARBA00023065"/>
    </source>
</evidence>
<feature type="transmembrane region" description="Helical" evidence="11">
    <location>
        <begin position="280"/>
        <end position="298"/>
    </location>
</feature>
<evidence type="ECO:0000256" key="8">
    <source>
        <dbReference type="ARBA" id="ARBA00023303"/>
    </source>
</evidence>
<gene>
    <name evidence="13" type="ORF">RND81_03G009900</name>
</gene>
<feature type="region of interest" description="Disordered" evidence="10">
    <location>
        <begin position="1"/>
        <end position="71"/>
    </location>
</feature>
<evidence type="ECO:0000256" key="10">
    <source>
        <dbReference type="SAM" id="MobiDB-lite"/>
    </source>
</evidence>
<evidence type="ECO:0000256" key="1">
    <source>
        <dbReference type="ARBA" id="ARBA00004141"/>
    </source>
</evidence>
<feature type="transmembrane region" description="Helical" evidence="11">
    <location>
        <begin position="594"/>
        <end position="617"/>
    </location>
</feature>
<comment type="caution">
    <text evidence="13">The sequence shown here is derived from an EMBL/GenBank/DDBJ whole genome shotgun (WGS) entry which is preliminary data.</text>
</comment>
<evidence type="ECO:0000256" key="5">
    <source>
        <dbReference type="ARBA" id="ARBA00022989"/>
    </source>
</evidence>
<keyword evidence="6" id="KW-0406">Ion transport</keyword>
<reference evidence="13" key="1">
    <citation type="submission" date="2024-03" db="EMBL/GenBank/DDBJ databases">
        <title>WGS assembly of Saponaria officinalis var. Norfolk2.</title>
        <authorList>
            <person name="Jenkins J."/>
            <person name="Shu S."/>
            <person name="Grimwood J."/>
            <person name="Barry K."/>
            <person name="Goodstein D."/>
            <person name="Schmutz J."/>
            <person name="Leebens-Mack J."/>
            <person name="Osbourn A."/>
        </authorList>
    </citation>
    <scope>NUCLEOTIDE SEQUENCE [LARGE SCALE GENOMIC DNA]</scope>
    <source>
        <strain evidence="13">JIC</strain>
    </source>
</reference>
<dbReference type="InterPro" id="IPR006685">
    <property type="entry name" value="MscS_channel_2nd"/>
</dbReference>
<feature type="compositionally biased region" description="Low complexity" evidence="10">
    <location>
        <begin position="51"/>
        <end position="60"/>
    </location>
</feature>
<dbReference type="InterPro" id="IPR023408">
    <property type="entry name" value="MscS_beta-dom_sf"/>
</dbReference>
<comment type="subcellular location">
    <subcellularLocation>
        <location evidence="1">Membrane</location>
        <topology evidence="1">Multi-pass membrane protein</topology>
    </subcellularLocation>
</comment>
<dbReference type="GO" id="GO:0005886">
    <property type="term" value="C:plasma membrane"/>
    <property type="evidence" value="ECO:0007669"/>
    <property type="project" value="UniProtKB-UniRule"/>
</dbReference>
<dbReference type="GO" id="GO:0008381">
    <property type="term" value="F:mechanosensitive monoatomic ion channel activity"/>
    <property type="evidence" value="ECO:0007669"/>
    <property type="project" value="TreeGrafter"/>
</dbReference>
<dbReference type="EMBL" id="JBDFQZ010000003">
    <property type="protein sequence ID" value="KAK9740082.1"/>
    <property type="molecule type" value="Genomic_DNA"/>
</dbReference>
<feature type="compositionally biased region" description="Polar residues" evidence="10">
    <location>
        <begin position="1"/>
        <end position="10"/>
    </location>
</feature>
<keyword evidence="5 11" id="KW-1133">Transmembrane helix</keyword>
<keyword evidence="3" id="KW-0813">Transport</keyword>
<evidence type="ECO:0000313" key="13">
    <source>
        <dbReference type="EMBL" id="KAK9740082.1"/>
    </source>
</evidence>
<keyword evidence="4 11" id="KW-0812">Transmembrane</keyword>
<dbReference type="GO" id="GO:0050982">
    <property type="term" value="P:detection of mechanical stimulus"/>
    <property type="evidence" value="ECO:0007669"/>
    <property type="project" value="UniProtKB-ARBA"/>
</dbReference>
<feature type="transmembrane region" description="Helical" evidence="11">
    <location>
        <begin position="561"/>
        <end position="588"/>
    </location>
</feature>
<feature type="compositionally biased region" description="Low complexity" evidence="10">
    <location>
        <begin position="11"/>
        <end position="23"/>
    </location>
</feature>
<evidence type="ECO:0000256" key="7">
    <source>
        <dbReference type="ARBA" id="ARBA00023136"/>
    </source>
</evidence>
<dbReference type="Gene3D" id="2.30.30.60">
    <property type="match status" value="1"/>
</dbReference>
<evidence type="ECO:0000256" key="9">
    <source>
        <dbReference type="PIRNR" id="PIRNR017209"/>
    </source>
</evidence>
<evidence type="ECO:0000259" key="12">
    <source>
        <dbReference type="Pfam" id="PF00924"/>
    </source>
</evidence>
<protein>
    <recommendedName>
        <fullName evidence="9">Mechanosensitive ion channel protein</fullName>
    </recommendedName>
</protein>
<proteinExistence type="inferred from homology"/>
<keyword evidence="14" id="KW-1185">Reference proteome</keyword>
<evidence type="ECO:0000256" key="2">
    <source>
        <dbReference type="ARBA" id="ARBA00008017"/>
    </source>
</evidence>